<accession>A0A9N8H109</accession>
<proteinExistence type="predicted"/>
<reference evidence="1" key="1">
    <citation type="submission" date="2020-06" db="EMBL/GenBank/DDBJ databases">
        <authorList>
            <consortium name="Plant Systems Biology data submission"/>
        </authorList>
    </citation>
    <scope>NUCLEOTIDE SEQUENCE</scope>
    <source>
        <strain evidence="1">D6</strain>
    </source>
</reference>
<gene>
    <name evidence="1" type="ORF">SEMRO_31_G020090.1</name>
</gene>
<keyword evidence="2" id="KW-1185">Reference proteome</keyword>
<dbReference type="EMBL" id="CAICTM010000031">
    <property type="protein sequence ID" value="CAB9498068.1"/>
    <property type="molecule type" value="Genomic_DNA"/>
</dbReference>
<name>A0A9N8H109_9STRA</name>
<evidence type="ECO:0000313" key="2">
    <source>
        <dbReference type="Proteomes" id="UP001153069"/>
    </source>
</evidence>
<comment type="caution">
    <text evidence="1">The sequence shown here is derived from an EMBL/GenBank/DDBJ whole genome shotgun (WGS) entry which is preliminary data.</text>
</comment>
<protein>
    <submittedName>
        <fullName evidence="1">Uncharacterized protein</fullName>
    </submittedName>
</protein>
<dbReference type="AlphaFoldDB" id="A0A9N8H109"/>
<sequence length="281" mass="30874">MRLTSAAQCLSTASVLYNADPSLGPSSIPVPVTTDAKLKLPLLFPPQEPSVIFLENLPPHFDVWSKISPKVQSSRYGGEVRVEWQVNNGEEGQEKAIESVLKQASGSLLSEVQRRLFVFRHSAMTTLKGIKGYKVKLAVYWGGSGTRCPAWHQDYVPVRWIQSFFGPGTEFVLPDGNNPYLERIANPDKVREIALGNDRSDWKERLMEQSGVKTHHVPGGKPVLLVGQSWNQCAKPRTEGSNKRAAVTHRSPHGLAAGEGRVLLNIDVIVADPDGACDGHH</sequence>
<organism evidence="1 2">
    <name type="scientific">Seminavis robusta</name>
    <dbReference type="NCBI Taxonomy" id="568900"/>
    <lineage>
        <taxon>Eukaryota</taxon>
        <taxon>Sar</taxon>
        <taxon>Stramenopiles</taxon>
        <taxon>Ochrophyta</taxon>
        <taxon>Bacillariophyta</taxon>
        <taxon>Bacillariophyceae</taxon>
        <taxon>Bacillariophycidae</taxon>
        <taxon>Naviculales</taxon>
        <taxon>Naviculaceae</taxon>
        <taxon>Seminavis</taxon>
    </lineage>
</organism>
<dbReference type="Pfam" id="PF08856">
    <property type="entry name" value="DUF1826"/>
    <property type="match status" value="1"/>
</dbReference>
<dbReference type="OrthoDB" id="48194at2759"/>
<dbReference type="InterPro" id="IPR014955">
    <property type="entry name" value="DUF1826"/>
</dbReference>
<dbReference type="Proteomes" id="UP001153069">
    <property type="component" value="Unassembled WGS sequence"/>
</dbReference>
<evidence type="ECO:0000313" key="1">
    <source>
        <dbReference type="EMBL" id="CAB9498068.1"/>
    </source>
</evidence>